<keyword evidence="3" id="KW-1185">Reference proteome</keyword>
<comment type="caution">
    <text evidence="2">The sequence shown here is derived from an EMBL/GenBank/DDBJ whole genome shotgun (WGS) entry which is preliminary data.</text>
</comment>
<keyword evidence="1" id="KW-0472">Membrane</keyword>
<gene>
    <name evidence="2" type="ORF">K8N75_02285</name>
</gene>
<proteinExistence type="predicted"/>
<sequence>MRYDIEILGIIFILIVVALISSFSSLNPDNFDALAVSFQNPMGHNVTEVTSVNNAISAFTNN</sequence>
<evidence type="ECO:0000313" key="3">
    <source>
        <dbReference type="Proteomes" id="UP000825933"/>
    </source>
</evidence>
<name>A0A8T5UW35_9EURY</name>
<evidence type="ECO:0000256" key="1">
    <source>
        <dbReference type="SAM" id="Phobius"/>
    </source>
</evidence>
<reference evidence="3" key="1">
    <citation type="journal article" date="2022" name="Microbiol. Resour. Announc.">
        <title>Draft Genome Sequence of a Methanogenic Archaeon from West Spitsbergen Permafrost.</title>
        <authorList>
            <person name="Trubitsyn V."/>
            <person name="Rivkina E."/>
            <person name="Shcherbakova V."/>
        </authorList>
    </citation>
    <scope>NUCLEOTIDE SEQUENCE [LARGE SCALE GENOMIC DNA]</scope>
    <source>
        <strain evidence="3">VT</strain>
    </source>
</reference>
<dbReference type="AlphaFoldDB" id="A0A8T5UW35"/>
<organism evidence="2 3">
    <name type="scientific">Methanobacterium spitsbergense</name>
    <dbReference type="NCBI Taxonomy" id="2874285"/>
    <lineage>
        <taxon>Archaea</taxon>
        <taxon>Methanobacteriati</taxon>
        <taxon>Methanobacteriota</taxon>
        <taxon>Methanomada group</taxon>
        <taxon>Methanobacteria</taxon>
        <taxon>Methanobacteriales</taxon>
        <taxon>Methanobacteriaceae</taxon>
        <taxon>Methanobacterium</taxon>
    </lineage>
</organism>
<keyword evidence="1" id="KW-1133">Transmembrane helix</keyword>
<dbReference type="EMBL" id="JAIOUQ010000003">
    <property type="protein sequence ID" value="MBZ2164879.1"/>
    <property type="molecule type" value="Genomic_DNA"/>
</dbReference>
<protein>
    <submittedName>
        <fullName evidence="2">Uncharacterized protein</fullName>
    </submittedName>
</protein>
<dbReference type="Proteomes" id="UP000825933">
    <property type="component" value="Unassembled WGS sequence"/>
</dbReference>
<dbReference type="RefSeq" id="WP_223790533.1">
    <property type="nucleotide sequence ID" value="NZ_JAIOUQ010000003.1"/>
</dbReference>
<feature type="transmembrane region" description="Helical" evidence="1">
    <location>
        <begin position="7"/>
        <end position="26"/>
    </location>
</feature>
<accession>A0A8T5UW35</accession>
<evidence type="ECO:0000313" key="2">
    <source>
        <dbReference type="EMBL" id="MBZ2164879.1"/>
    </source>
</evidence>
<keyword evidence="1" id="KW-0812">Transmembrane</keyword>